<proteinExistence type="predicted"/>
<sequence>MFRFSKKSLAQLDTVDPRLKALAIQVLSVSPIDFTIVQGRRTVAQSAQNIKNGTSFLSDPSKSKHVTGEAIDFAPYVNGKLDWDDREKFWTIAKLFKQEAEKMGIKVRLGADWNGSGSYKDEVQRGTFDGGHVELV</sequence>
<keyword evidence="2" id="KW-1185">Reference proteome</keyword>
<reference evidence="1 2" key="1">
    <citation type="submission" date="2024-04" db="EMBL/GenBank/DDBJ databases">
        <authorList>
            <person name="Wojcicki M."/>
            <person name="Srednicka P."/>
            <person name="Shymialevich D."/>
            <person name="Sokolowska B."/>
        </authorList>
    </citation>
    <scope>NUCLEOTIDE SEQUENCE [LARGE SCALE GENOMIC DNA]</scope>
</reference>
<dbReference type="EC" id="3.4.24.-" evidence="1"/>
<evidence type="ECO:0000313" key="1">
    <source>
        <dbReference type="EMBL" id="XAG95803.1"/>
    </source>
</evidence>
<evidence type="ECO:0000313" key="2">
    <source>
        <dbReference type="Proteomes" id="UP001437386"/>
    </source>
</evidence>
<dbReference type="SUPFAM" id="SSF55166">
    <property type="entry name" value="Hedgehog/DD-peptidase"/>
    <property type="match status" value="1"/>
</dbReference>
<dbReference type="Gene3D" id="3.30.1380.10">
    <property type="match status" value="1"/>
</dbReference>
<accession>A0AAX4Q5B5</accession>
<dbReference type="InterPro" id="IPR009045">
    <property type="entry name" value="Zn_M74/Hedgehog-like"/>
</dbReference>
<protein>
    <submittedName>
        <fullName evidence="1">L-alanyl-D-glutamate peptidase</fullName>
        <ecNumber evidence="1">3.4.24.-</ecNumber>
    </submittedName>
</protein>
<dbReference type="GO" id="GO:0016787">
    <property type="term" value="F:hydrolase activity"/>
    <property type="evidence" value="ECO:0007669"/>
    <property type="project" value="UniProtKB-KW"/>
</dbReference>
<dbReference type="Proteomes" id="UP001437386">
    <property type="component" value="Segment"/>
</dbReference>
<dbReference type="EMBL" id="PP579741">
    <property type="protein sequence ID" value="XAG95803.1"/>
    <property type="molecule type" value="Genomic_DNA"/>
</dbReference>
<dbReference type="CDD" id="cd14845">
    <property type="entry name" value="L-Ala-D-Glu_peptidase_like"/>
    <property type="match status" value="1"/>
</dbReference>
<gene>
    <name evidence="1" type="ORF">U7154_000036</name>
</gene>
<name>A0AAX4Q5B5_9CAUD</name>
<organism evidence="1 2">
    <name type="scientific">Enterobacter phage KKP_3711</name>
    <dbReference type="NCBI Taxonomy" id="3109398"/>
    <lineage>
        <taxon>Viruses</taxon>
        <taxon>Duplodnaviria</taxon>
        <taxon>Heunggongvirae</taxon>
        <taxon>Uroviricota</taxon>
        <taxon>Caudoviricetes</taxon>
        <taxon>Demerecviridae</taxon>
        <taxon>Markadamsvirinae</taxon>
    </lineage>
</organism>
<keyword evidence="1" id="KW-0378">Hydrolase</keyword>